<feature type="region of interest" description="Disordered" evidence="1">
    <location>
        <begin position="160"/>
        <end position="180"/>
    </location>
</feature>
<evidence type="ECO:0000256" key="1">
    <source>
        <dbReference type="SAM" id="MobiDB-lite"/>
    </source>
</evidence>
<accession>A0A7W7RU30</accession>
<name>A0A7W7RU30_9ACTN</name>
<comment type="caution">
    <text evidence="3">The sequence shown here is derived from an EMBL/GenBank/DDBJ whole genome shotgun (WGS) entry which is preliminary data.</text>
</comment>
<feature type="domain" description="Winged helix-turn helix" evidence="2">
    <location>
        <begin position="98"/>
        <end position="153"/>
    </location>
</feature>
<dbReference type="AlphaFoldDB" id="A0A7W7RU30"/>
<organism evidence="3 4">
    <name type="scientific">Streptosporangium album</name>
    <dbReference type="NCBI Taxonomy" id="47479"/>
    <lineage>
        <taxon>Bacteria</taxon>
        <taxon>Bacillati</taxon>
        <taxon>Actinomycetota</taxon>
        <taxon>Actinomycetes</taxon>
        <taxon>Streptosporangiales</taxon>
        <taxon>Streptosporangiaceae</taxon>
        <taxon>Streptosporangium</taxon>
    </lineage>
</organism>
<dbReference type="InterPro" id="IPR025959">
    <property type="entry name" value="Winged_HTH_dom"/>
</dbReference>
<dbReference type="SUPFAM" id="SSF46689">
    <property type="entry name" value="Homeodomain-like"/>
    <property type="match status" value="1"/>
</dbReference>
<dbReference type="Pfam" id="PF13592">
    <property type="entry name" value="HTH_33"/>
    <property type="match status" value="1"/>
</dbReference>
<keyword evidence="4" id="KW-1185">Reference proteome</keyword>
<reference evidence="3 4" key="1">
    <citation type="submission" date="2020-08" db="EMBL/GenBank/DDBJ databases">
        <title>Sequencing the genomes of 1000 actinobacteria strains.</title>
        <authorList>
            <person name="Klenk H.-P."/>
        </authorList>
    </citation>
    <scope>NUCLEOTIDE SEQUENCE [LARGE SCALE GENOMIC DNA]</scope>
    <source>
        <strain evidence="3 4">DSM 43023</strain>
    </source>
</reference>
<feature type="compositionally biased region" description="Polar residues" evidence="1">
    <location>
        <begin position="170"/>
        <end position="180"/>
    </location>
</feature>
<dbReference type="InterPro" id="IPR009057">
    <property type="entry name" value="Homeodomain-like_sf"/>
</dbReference>
<evidence type="ECO:0000313" key="4">
    <source>
        <dbReference type="Proteomes" id="UP000534286"/>
    </source>
</evidence>
<evidence type="ECO:0000259" key="2">
    <source>
        <dbReference type="Pfam" id="PF13592"/>
    </source>
</evidence>
<protein>
    <submittedName>
        <fullName evidence="3">Putative transposase</fullName>
    </submittedName>
</protein>
<gene>
    <name evidence="3" type="ORF">FHR32_002475</name>
</gene>
<evidence type="ECO:0000313" key="3">
    <source>
        <dbReference type="EMBL" id="MBB4938170.1"/>
    </source>
</evidence>
<dbReference type="RefSeq" id="WP_184754412.1">
    <property type="nucleotide sequence ID" value="NZ_BAABEK010000018.1"/>
</dbReference>
<dbReference type="EMBL" id="JACHJU010000001">
    <property type="protein sequence ID" value="MBB4938170.1"/>
    <property type="molecule type" value="Genomic_DNA"/>
</dbReference>
<proteinExistence type="predicted"/>
<dbReference type="Pfam" id="PF13384">
    <property type="entry name" value="HTH_23"/>
    <property type="match status" value="1"/>
</dbReference>
<dbReference type="Proteomes" id="UP000534286">
    <property type="component" value="Unassembled WGS sequence"/>
</dbReference>
<sequence length="180" mass="20151">MRYSDRGGLSMRARVERERLRFVAADMFAGGMSAPQVARELSVTRKSACAWRRTWEVGGKAALASKGPGGNVCRLSADQLDRLVWELERGPAAYGWSDQRWTLPRIVVVIKRLFRVSYTARGVAYLLRGQGWSPQVPVHRAAERDEEQITAWRGWRWSALKGPRRPGAPGSSSATNRARA</sequence>